<feature type="region of interest" description="Disordered" evidence="1">
    <location>
        <begin position="93"/>
        <end position="116"/>
    </location>
</feature>
<evidence type="ECO:0000313" key="3">
    <source>
        <dbReference type="Proteomes" id="UP000288805"/>
    </source>
</evidence>
<gene>
    <name evidence="2" type="ORF">CK203_085562</name>
</gene>
<reference evidence="2 3" key="1">
    <citation type="journal article" date="2018" name="PLoS Genet.">
        <title>Population sequencing reveals clonal diversity and ancestral inbreeding in the grapevine cultivar Chardonnay.</title>
        <authorList>
            <person name="Roach M.J."/>
            <person name="Johnson D.L."/>
            <person name="Bohlmann J."/>
            <person name="van Vuuren H.J."/>
            <person name="Jones S.J."/>
            <person name="Pretorius I.S."/>
            <person name="Schmidt S.A."/>
            <person name="Borneman A.R."/>
        </authorList>
    </citation>
    <scope>NUCLEOTIDE SEQUENCE [LARGE SCALE GENOMIC DNA]</scope>
    <source>
        <strain evidence="3">cv. Chardonnay</strain>
        <tissue evidence="2">Leaf</tissue>
    </source>
</reference>
<dbReference type="Proteomes" id="UP000288805">
    <property type="component" value="Unassembled WGS sequence"/>
</dbReference>
<organism evidence="2 3">
    <name type="scientific">Vitis vinifera</name>
    <name type="common">Grape</name>
    <dbReference type="NCBI Taxonomy" id="29760"/>
    <lineage>
        <taxon>Eukaryota</taxon>
        <taxon>Viridiplantae</taxon>
        <taxon>Streptophyta</taxon>
        <taxon>Embryophyta</taxon>
        <taxon>Tracheophyta</taxon>
        <taxon>Spermatophyta</taxon>
        <taxon>Magnoliopsida</taxon>
        <taxon>eudicotyledons</taxon>
        <taxon>Gunneridae</taxon>
        <taxon>Pentapetalae</taxon>
        <taxon>rosids</taxon>
        <taxon>Vitales</taxon>
        <taxon>Vitaceae</taxon>
        <taxon>Viteae</taxon>
        <taxon>Vitis</taxon>
    </lineage>
</organism>
<comment type="caution">
    <text evidence="2">The sequence shown here is derived from an EMBL/GenBank/DDBJ whole genome shotgun (WGS) entry which is preliminary data.</text>
</comment>
<protein>
    <submittedName>
        <fullName evidence="2">Uncharacterized protein</fullName>
    </submittedName>
</protein>
<name>A0A438BWF5_VITVI</name>
<evidence type="ECO:0000313" key="2">
    <source>
        <dbReference type="EMBL" id="RVW15331.1"/>
    </source>
</evidence>
<evidence type="ECO:0000256" key="1">
    <source>
        <dbReference type="SAM" id="MobiDB-lite"/>
    </source>
</evidence>
<dbReference type="EMBL" id="QGNW01002602">
    <property type="protein sequence ID" value="RVW15331.1"/>
    <property type="molecule type" value="Genomic_DNA"/>
</dbReference>
<accession>A0A438BWF5</accession>
<proteinExistence type="predicted"/>
<sequence length="291" mass="33470">MLLSTRVSPTFPLLVLRGRIPSRTTRIRIPISLIPFLINPLTVFGPTSAPYFSEPELPPLEPAPTDRMTKKVYSRKKVTIPKRIQVQEFELASGNEETVSHPSSQTKSKLQSKKSIDQNLPIPIKKRTRERTKPPLSWKKPMGCKWIYTAKYRAKGTLERYKTQIGVSLVHMKNAFQHSDLKEEHKAGRTIYMQIISVLTSNDATKHSLLKENQGREFEIKDLGCLRQLIMFDTARYRKDLFEKPEEICSHLIKETGILRGKPVETPIVVKQKLIDEGKTLNRPRNLLLLH</sequence>
<dbReference type="AlphaFoldDB" id="A0A438BWF5"/>